<dbReference type="EMBL" id="JAGIOI010000001">
    <property type="protein sequence ID" value="MBP2414210.1"/>
    <property type="molecule type" value="Genomic_DNA"/>
</dbReference>
<dbReference type="InterPro" id="IPR017825">
    <property type="entry name" value="Lycopene_cyclase_dom"/>
</dbReference>
<keyword evidence="10" id="KW-1185">Reference proteome</keyword>
<feature type="transmembrane region" description="Helical" evidence="8">
    <location>
        <begin position="78"/>
        <end position="98"/>
    </location>
</feature>
<dbReference type="NCBIfam" id="TIGR03462">
    <property type="entry name" value="CarR_dom_SF"/>
    <property type="match status" value="1"/>
</dbReference>
<evidence type="ECO:0000256" key="4">
    <source>
        <dbReference type="ARBA" id="ARBA00022746"/>
    </source>
</evidence>
<evidence type="ECO:0000256" key="7">
    <source>
        <dbReference type="ARBA" id="ARBA00023235"/>
    </source>
</evidence>
<dbReference type="RefSeq" id="WP_209681948.1">
    <property type="nucleotide sequence ID" value="NZ_JAGIOI010000001.1"/>
</dbReference>
<keyword evidence="3 8" id="KW-0812">Transmembrane</keyword>
<protein>
    <submittedName>
        <fullName evidence="9">Lycopene cyclase domain-containing protein</fullName>
    </submittedName>
</protein>
<evidence type="ECO:0000256" key="3">
    <source>
        <dbReference type="ARBA" id="ARBA00022692"/>
    </source>
</evidence>
<keyword evidence="7" id="KW-0413">Isomerase</keyword>
<evidence type="ECO:0000256" key="8">
    <source>
        <dbReference type="SAM" id="Phobius"/>
    </source>
</evidence>
<dbReference type="Proteomes" id="UP000711614">
    <property type="component" value="Unassembled WGS sequence"/>
</dbReference>
<comment type="subcellular location">
    <subcellularLocation>
        <location evidence="1">Membrane</location>
        <topology evidence="1">Multi-pass membrane protein</topology>
    </subcellularLocation>
</comment>
<organism evidence="9 10">
    <name type="scientific">Arthrobacter stackebrandtii</name>
    <dbReference type="NCBI Taxonomy" id="272161"/>
    <lineage>
        <taxon>Bacteria</taxon>
        <taxon>Bacillati</taxon>
        <taxon>Actinomycetota</taxon>
        <taxon>Actinomycetes</taxon>
        <taxon>Micrococcales</taxon>
        <taxon>Micrococcaceae</taxon>
        <taxon>Arthrobacter</taxon>
    </lineage>
</organism>
<feature type="transmembrane region" description="Helical" evidence="8">
    <location>
        <begin position="6"/>
        <end position="25"/>
    </location>
</feature>
<evidence type="ECO:0000256" key="6">
    <source>
        <dbReference type="ARBA" id="ARBA00023136"/>
    </source>
</evidence>
<name>A0ABS4Z079_9MICC</name>
<reference evidence="9 10" key="1">
    <citation type="submission" date="2021-03" db="EMBL/GenBank/DDBJ databases">
        <title>Sequencing the genomes of 1000 actinobacteria strains.</title>
        <authorList>
            <person name="Klenk H.-P."/>
        </authorList>
    </citation>
    <scope>NUCLEOTIDE SEQUENCE [LARGE SCALE GENOMIC DNA]</scope>
    <source>
        <strain evidence="9 10">DSM 16005</strain>
    </source>
</reference>
<proteinExistence type="predicted"/>
<evidence type="ECO:0000256" key="5">
    <source>
        <dbReference type="ARBA" id="ARBA00022989"/>
    </source>
</evidence>
<evidence type="ECO:0000256" key="1">
    <source>
        <dbReference type="ARBA" id="ARBA00004141"/>
    </source>
</evidence>
<keyword evidence="6 8" id="KW-0472">Membrane</keyword>
<feature type="transmembrane region" description="Helical" evidence="8">
    <location>
        <begin position="32"/>
        <end position="58"/>
    </location>
</feature>
<comment type="pathway">
    <text evidence="2">Carotenoid biosynthesis.</text>
</comment>
<gene>
    <name evidence="9" type="ORF">JOF48_003009</name>
</gene>
<evidence type="ECO:0000313" key="9">
    <source>
        <dbReference type="EMBL" id="MBP2414210.1"/>
    </source>
</evidence>
<keyword evidence="4" id="KW-0125">Carotenoid biosynthesis</keyword>
<sequence length="118" mass="13319">MTYLLILIVLIICIATLDARYRLFVFSQPLPALLTLLVGTGIFLLWDVIAIAGGIFLHRESALMTGLMLGEQLPVEEAFFLFFLCYQTMVLVTGFLRWRSSRRPQHRAPDTAAAKEAM</sequence>
<comment type="caution">
    <text evidence="9">The sequence shown here is derived from an EMBL/GenBank/DDBJ whole genome shotgun (WGS) entry which is preliminary data.</text>
</comment>
<keyword evidence="5 8" id="KW-1133">Transmembrane helix</keyword>
<accession>A0ABS4Z079</accession>
<evidence type="ECO:0000256" key="2">
    <source>
        <dbReference type="ARBA" id="ARBA00004829"/>
    </source>
</evidence>
<evidence type="ECO:0000313" key="10">
    <source>
        <dbReference type="Proteomes" id="UP000711614"/>
    </source>
</evidence>